<evidence type="ECO:0000256" key="6">
    <source>
        <dbReference type="ARBA" id="ARBA00022741"/>
    </source>
</evidence>
<dbReference type="OrthoDB" id="4054781at2759"/>
<feature type="domain" description="Clp1 P-loop" evidence="9">
    <location>
        <begin position="247"/>
        <end position="454"/>
    </location>
</feature>
<dbReference type="EMBL" id="KZ805430">
    <property type="protein sequence ID" value="PVH97684.1"/>
    <property type="molecule type" value="Genomic_DNA"/>
</dbReference>
<evidence type="ECO:0000256" key="5">
    <source>
        <dbReference type="ARBA" id="ARBA00022679"/>
    </source>
</evidence>
<keyword evidence="7" id="KW-0418">Kinase</keyword>
<evidence type="ECO:0000256" key="8">
    <source>
        <dbReference type="ARBA" id="ARBA00022840"/>
    </source>
</evidence>
<dbReference type="InterPro" id="IPR045116">
    <property type="entry name" value="Clp1/Grc3"/>
</dbReference>
<dbReference type="GO" id="GO:0005524">
    <property type="term" value="F:ATP binding"/>
    <property type="evidence" value="ECO:0007669"/>
    <property type="project" value="UniProtKB-KW"/>
</dbReference>
<comment type="function">
    <text evidence="1">Polynucleotide 5'-kinase involved in rRNA processing.</text>
</comment>
<keyword evidence="6" id="KW-0547">Nucleotide-binding</keyword>
<sequence>MTGKRKRLNYTVVEESIKTPATPAKPISAIAAARLQLEAKLQSQNATTNEEVQDPATSPIVEATSDFSESELEEEELPIPHVHQNFKLCTWRKTPENVLSDTASELTVILEKHQTVSFVGCFDLKVLKGAVNINGANIGAVPRPGDTAKSFRAYVPSTHPITKIRGLDRTSHVQISSCEDSALFEAIGPLFGRIWATKKDKGRSFDFIQESDSDPLKRDLTPENAPEEWIRTIEDISGTQSTTLVVGSSLTGKSTFTKRLLNRYLSGFGKTAKAVPSVCYLDLDFTKPEYTPQGQISLSHIREVTLGPSFTHPAPIPSNPDKNEIIAAHAIPTHGLSDYEEYFTSCVSHLIQTYRSLRSQNPTLPLIINTPSQLYTTHFHLLETLLPILKPNNTIHLGNTSAIDTDAAEKLHTLLTLSTKQNSTLHELPAQPPLLPPSRTDAELSAMHMQSYFHLCSPDPAPEISTLPSWNPHPLTTTLTPWQFSYSESSTTRTQDFQAFLLFAPDPPSPTQFTTTLNGSIIYIISTNTSSISFAADRAPRTQIPYFPTSSVTHLPPTPLPASTKPICTALIHSFDFENHLVNVLVPSTHDSLLAGLEPETTILVGGCCDVPAWAYVEDAHKAFEARKRRVMEPWVEKRSVVEGMGYLGVGRRVRKFLG</sequence>
<evidence type="ECO:0000256" key="1">
    <source>
        <dbReference type="ARBA" id="ARBA00003798"/>
    </source>
</evidence>
<evidence type="ECO:0000256" key="3">
    <source>
        <dbReference type="ARBA" id="ARBA00018706"/>
    </source>
</evidence>
<proteinExistence type="inferred from homology"/>
<keyword evidence="5" id="KW-0808">Transferase</keyword>
<dbReference type="STRING" id="97972.A0A2V1DKM2"/>
<evidence type="ECO:0000313" key="10">
    <source>
        <dbReference type="EMBL" id="PVH97684.1"/>
    </source>
</evidence>
<protein>
    <recommendedName>
        <fullName evidence="4">Polynucleotide 5'-hydroxyl-kinase GRC3</fullName>
    </recommendedName>
    <alternativeName>
        <fullName evidence="3">Polynucleotide 5'-hydroxyl-kinase grc3</fullName>
    </alternativeName>
</protein>
<evidence type="ECO:0000313" key="11">
    <source>
        <dbReference type="Proteomes" id="UP000244855"/>
    </source>
</evidence>
<evidence type="ECO:0000256" key="7">
    <source>
        <dbReference type="ARBA" id="ARBA00022777"/>
    </source>
</evidence>
<keyword evidence="8" id="KW-0067">ATP-binding</keyword>
<dbReference type="GO" id="GO:0005634">
    <property type="term" value="C:nucleus"/>
    <property type="evidence" value="ECO:0007669"/>
    <property type="project" value="TreeGrafter"/>
</dbReference>
<comment type="similarity">
    <text evidence="2">Belongs to the Clp1 family. NOL9/GRC3 subfamily.</text>
</comment>
<dbReference type="PANTHER" id="PTHR12755:SF3">
    <property type="entry name" value="POLYNUCLEOTIDE 5'-HYDROXYL-KINASE NOL9"/>
    <property type="match status" value="1"/>
</dbReference>
<evidence type="ECO:0000256" key="2">
    <source>
        <dbReference type="ARBA" id="ARBA00011003"/>
    </source>
</evidence>
<gene>
    <name evidence="10" type="ORF">DM02DRAFT_597186</name>
</gene>
<evidence type="ECO:0000259" key="9">
    <source>
        <dbReference type="Pfam" id="PF16575"/>
    </source>
</evidence>
<dbReference type="GO" id="GO:0000448">
    <property type="term" value="P:cleavage in ITS2 between 5.8S rRNA and LSU-rRNA of tricistronic rRNA transcript (SSU-rRNA, 5.8S rRNA, LSU-rRNA)"/>
    <property type="evidence" value="ECO:0007669"/>
    <property type="project" value="TreeGrafter"/>
</dbReference>
<organism evidence="10 11">
    <name type="scientific">Periconia macrospinosa</name>
    <dbReference type="NCBI Taxonomy" id="97972"/>
    <lineage>
        <taxon>Eukaryota</taxon>
        <taxon>Fungi</taxon>
        <taxon>Dikarya</taxon>
        <taxon>Ascomycota</taxon>
        <taxon>Pezizomycotina</taxon>
        <taxon>Dothideomycetes</taxon>
        <taxon>Pleosporomycetidae</taxon>
        <taxon>Pleosporales</taxon>
        <taxon>Massarineae</taxon>
        <taxon>Periconiaceae</taxon>
        <taxon>Periconia</taxon>
    </lineage>
</organism>
<name>A0A2V1DKM2_9PLEO</name>
<dbReference type="Pfam" id="PF16575">
    <property type="entry name" value="CLP1_P"/>
    <property type="match status" value="1"/>
</dbReference>
<dbReference type="Proteomes" id="UP000244855">
    <property type="component" value="Unassembled WGS sequence"/>
</dbReference>
<dbReference type="InterPro" id="IPR032319">
    <property type="entry name" value="CLP1_P"/>
</dbReference>
<dbReference type="AlphaFoldDB" id="A0A2V1DKM2"/>
<reference evidence="10 11" key="1">
    <citation type="journal article" date="2018" name="Sci. Rep.">
        <title>Comparative genomics provides insights into the lifestyle and reveals functional heterogeneity of dark septate endophytic fungi.</title>
        <authorList>
            <person name="Knapp D.G."/>
            <person name="Nemeth J.B."/>
            <person name="Barry K."/>
            <person name="Hainaut M."/>
            <person name="Henrissat B."/>
            <person name="Johnson J."/>
            <person name="Kuo A."/>
            <person name="Lim J.H.P."/>
            <person name="Lipzen A."/>
            <person name="Nolan M."/>
            <person name="Ohm R.A."/>
            <person name="Tamas L."/>
            <person name="Grigoriev I.V."/>
            <person name="Spatafora J.W."/>
            <person name="Nagy L.G."/>
            <person name="Kovacs G.M."/>
        </authorList>
    </citation>
    <scope>NUCLEOTIDE SEQUENCE [LARGE SCALE GENOMIC DNA]</scope>
    <source>
        <strain evidence="10 11">DSE2036</strain>
    </source>
</reference>
<dbReference type="PANTHER" id="PTHR12755">
    <property type="entry name" value="CLEAVAGE/POLYADENYLATION FACTOR IA SUBUNIT CLP1P"/>
    <property type="match status" value="1"/>
</dbReference>
<dbReference type="Gene3D" id="3.40.50.300">
    <property type="entry name" value="P-loop containing nucleotide triphosphate hydrolases"/>
    <property type="match status" value="1"/>
</dbReference>
<dbReference type="InterPro" id="IPR027417">
    <property type="entry name" value="P-loop_NTPase"/>
</dbReference>
<keyword evidence="11" id="KW-1185">Reference proteome</keyword>
<evidence type="ECO:0000256" key="4">
    <source>
        <dbReference type="ARBA" id="ARBA00019824"/>
    </source>
</evidence>
<accession>A0A2V1DKM2</accession>
<dbReference type="GO" id="GO:0051731">
    <property type="term" value="F:polynucleotide 5'-hydroxyl-kinase activity"/>
    <property type="evidence" value="ECO:0007669"/>
    <property type="project" value="InterPro"/>
</dbReference>